<sequence>MGKMTSSQQDPFHSGEVYHLWSYLYDTKLHIVTMQVYINHTNELKLKNFLEDLLEDNYKEEEQQIEAILKEAGIRLPPGPPDRPNVNVEDIPAGARINDDEITRFIQKKLMAEKLVCSYMISMLNQEDIITLFEDFHSQKTEHEKKLVLLMKENGWFVQPPTNIK</sequence>
<dbReference type="EMBL" id="VDUW01000001">
    <property type="protein sequence ID" value="TXL67513.1"/>
    <property type="molecule type" value="Genomic_DNA"/>
</dbReference>
<dbReference type="InterPro" id="IPR012347">
    <property type="entry name" value="Ferritin-like"/>
</dbReference>
<dbReference type="OrthoDB" id="1934429at2"/>
<proteinExistence type="predicted"/>
<dbReference type="Gene3D" id="1.20.1260.10">
    <property type="match status" value="1"/>
</dbReference>
<keyword evidence="2" id="KW-1185">Reference proteome</keyword>
<gene>
    <name evidence="1" type="ORF">FHP05_00410</name>
</gene>
<evidence type="ECO:0000313" key="2">
    <source>
        <dbReference type="Proteomes" id="UP000321574"/>
    </source>
</evidence>
<dbReference type="InterPro" id="IPR021617">
    <property type="entry name" value="DUF3231"/>
</dbReference>
<accession>A0A5C8P2Y3</accession>
<dbReference type="Proteomes" id="UP000321574">
    <property type="component" value="Unassembled WGS sequence"/>
</dbReference>
<comment type="caution">
    <text evidence="1">The sequence shown here is derived from an EMBL/GenBank/DDBJ whole genome shotgun (WGS) entry which is preliminary data.</text>
</comment>
<dbReference type="Pfam" id="PF11553">
    <property type="entry name" value="DUF3231"/>
    <property type="match status" value="1"/>
</dbReference>
<dbReference type="RefSeq" id="WP_147665006.1">
    <property type="nucleotide sequence ID" value="NZ_VDUW01000001.1"/>
</dbReference>
<evidence type="ECO:0000313" key="1">
    <source>
        <dbReference type="EMBL" id="TXL67513.1"/>
    </source>
</evidence>
<organism evidence="1 2">
    <name type="scientific">Cerasibacillus terrae</name>
    <dbReference type="NCBI Taxonomy" id="2498845"/>
    <lineage>
        <taxon>Bacteria</taxon>
        <taxon>Bacillati</taxon>
        <taxon>Bacillota</taxon>
        <taxon>Bacilli</taxon>
        <taxon>Bacillales</taxon>
        <taxon>Bacillaceae</taxon>
        <taxon>Cerasibacillus</taxon>
    </lineage>
</organism>
<name>A0A5C8P2Y3_9BACI</name>
<reference evidence="1 2" key="1">
    <citation type="submission" date="2019-06" db="EMBL/GenBank/DDBJ databases">
        <title>Cerasibacillus sp. nov., isolated from maize field.</title>
        <authorList>
            <person name="Lin S.-Y."/>
            <person name="Tsai C.-F."/>
            <person name="Young C.-C."/>
        </authorList>
    </citation>
    <scope>NUCLEOTIDE SEQUENCE [LARGE SCALE GENOMIC DNA]</scope>
    <source>
        <strain evidence="1 2">CC-CFT480</strain>
    </source>
</reference>
<dbReference type="AlphaFoldDB" id="A0A5C8P2Y3"/>
<protein>
    <submittedName>
        <fullName evidence="1">DUF3231 family protein</fullName>
    </submittedName>
</protein>